<proteinExistence type="predicted"/>
<sequence length="61" mass="6906">MSFDLGLDDLDTHMDTVLRDAIKILDDTFHLVMVTHARTHSPAPNQHTHTHTHIIIIIILG</sequence>
<evidence type="ECO:0000313" key="1">
    <source>
        <dbReference type="EMBL" id="MPC79910.1"/>
    </source>
</evidence>
<protein>
    <submittedName>
        <fullName evidence="1">Uncharacterized protein</fullName>
    </submittedName>
</protein>
<dbReference type="EMBL" id="VSRR010052419">
    <property type="protein sequence ID" value="MPC79910.1"/>
    <property type="molecule type" value="Genomic_DNA"/>
</dbReference>
<dbReference type="Proteomes" id="UP000324222">
    <property type="component" value="Unassembled WGS sequence"/>
</dbReference>
<reference evidence="1 2" key="1">
    <citation type="submission" date="2019-05" db="EMBL/GenBank/DDBJ databases">
        <title>Another draft genome of Portunus trituberculatus and its Hox gene families provides insights of decapod evolution.</title>
        <authorList>
            <person name="Jeong J.-H."/>
            <person name="Song I."/>
            <person name="Kim S."/>
            <person name="Choi T."/>
            <person name="Kim D."/>
            <person name="Ryu S."/>
            <person name="Kim W."/>
        </authorList>
    </citation>
    <scope>NUCLEOTIDE SEQUENCE [LARGE SCALE GENOMIC DNA]</scope>
    <source>
        <tissue evidence="1">Muscle</tissue>
    </source>
</reference>
<keyword evidence="2" id="KW-1185">Reference proteome</keyword>
<dbReference type="AlphaFoldDB" id="A0A5B7I5Q9"/>
<gene>
    <name evidence="1" type="ORF">E2C01_074466</name>
</gene>
<name>A0A5B7I5Q9_PORTR</name>
<evidence type="ECO:0000313" key="2">
    <source>
        <dbReference type="Proteomes" id="UP000324222"/>
    </source>
</evidence>
<comment type="caution">
    <text evidence="1">The sequence shown here is derived from an EMBL/GenBank/DDBJ whole genome shotgun (WGS) entry which is preliminary data.</text>
</comment>
<organism evidence="1 2">
    <name type="scientific">Portunus trituberculatus</name>
    <name type="common">Swimming crab</name>
    <name type="synonym">Neptunus trituberculatus</name>
    <dbReference type="NCBI Taxonomy" id="210409"/>
    <lineage>
        <taxon>Eukaryota</taxon>
        <taxon>Metazoa</taxon>
        <taxon>Ecdysozoa</taxon>
        <taxon>Arthropoda</taxon>
        <taxon>Crustacea</taxon>
        <taxon>Multicrustacea</taxon>
        <taxon>Malacostraca</taxon>
        <taxon>Eumalacostraca</taxon>
        <taxon>Eucarida</taxon>
        <taxon>Decapoda</taxon>
        <taxon>Pleocyemata</taxon>
        <taxon>Brachyura</taxon>
        <taxon>Eubrachyura</taxon>
        <taxon>Portunoidea</taxon>
        <taxon>Portunidae</taxon>
        <taxon>Portuninae</taxon>
        <taxon>Portunus</taxon>
    </lineage>
</organism>
<accession>A0A5B7I5Q9</accession>